<gene>
    <name evidence="2" type="ORF">AVDCRST_MAG56-6683</name>
</gene>
<evidence type="ECO:0000256" key="1">
    <source>
        <dbReference type="SAM" id="MobiDB-lite"/>
    </source>
</evidence>
<name>A0A6J4KW56_9SPHI</name>
<evidence type="ECO:0000313" key="2">
    <source>
        <dbReference type="EMBL" id="CAA9316000.1"/>
    </source>
</evidence>
<accession>A0A6J4KW56</accession>
<protein>
    <submittedName>
        <fullName evidence="2">Uncharacterized protein</fullName>
    </submittedName>
</protein>
<organism evidence="2">
    <name type="scientific">uncultured Cytophagales bacterium</name>
    <dbReference type="NCBI Taxonomy" id="158755"/>
    <lineage>
        <taxon>Bacteria</taxon>
        <taxon>Pseudomonadati</taxon>
        <taxon>Bacteroidota</taxon>
        <taxon>Sphingobacteriia</taxon>
        <taxon>Sphingobacteriales</taxon>
        <taxon>environmental samples</taxon>
    </lineage>
</organism>
<feature type="region of interest" description="Disordered" evidence="1">
    <location>
        <begin position="1"/>
        <end position="39"/>
    </location>
</feature>
<feature type="compositionally biased region" description="Basic and acidic residues" evidence="1">
    <location>
        <begin position="1"/>
        <end position="10"/>
    </location>
</feature>
<reference evidence="2" key="1">
    <citation type="submission" date="2020-02" db="EMBL/GenBank/DDBJ databases">
        <authorList>
            <person name="Meier V. D."/>
        </authorList>
    </citation>
    <scope>NUCLEOTIDE SEQUENCE</scope>
    <source>
        <strain evidence="2">AVDCRST_MAG56</strain>
    </source>
</reference>
<dbReference type="AlphaFoldDB" id="A0A6J4KW56"/>
<proteinExistence type="predicted"/>
<dbReference type="EMBL" id="CADCTQ010000546">
    <property type="protein sequence ID" value="CAA9316000.1"/>
    <property type="molecule type" value="Genomic_DNA"/>
</dbReference>
<sequence length="39" mass="4458">MTPQSRKDCRSGGNRRPRRQAVKAAGGLENPSEYWNRNI</sequence>